<dbReference type="EMBL" id="JADGMS010000001">
    <property type="protein sequence ID" value="KAF9689393.1"/>
    <property type="molecule type" value="Genomic_DNA"/>
</dbReference>
<feature type="region of interest" description="Disordered" evidence="1">
    <location>
        <begin position="230"/>
        <end position="279"/>
    </location>
</feature>
<feature type="compositionally biased region" description="Polar residues" evidence="1">
    <location>
        <begin position="205"/>
        <end position="215"/>
    </location>
</feature>
<dbReference type="Proteomes" id="UP000657918">
    <property type="component" value="Unassembled WGS sequence"/>
</dbReference>
<evidence type="ECO:0000256" key="1">
    <source>
        <dbReference type="SAM" id="MobiDB-lite"/>
    </source>
</evidence>
<organism evidence="2 3">
    <name type="scientific">Salix dunnii</name>
    <dbReference type="NCBI Taxonomy" id="1413687"/>
    <lineage>
        <taxon>Eukaryota</taxon>
        <taxon>Viridiplantae</taxon>
        <taxon>Streptophyta</taxon>
        <taxon>Embryophyta</taxon>
        <taxon>Tracheophyta</taxon>
        <taxon>Spermatophyta</taxon>
        <taxon>Magnoliopsida</taxon>
        <taxon>eudicotyledons</taxon>
        <taxon>Gunneridae</taxon>
        <taxon>Pentapetalae</taxon>
        <taxon>rosids</taxon>
        <taxon>fabids</taxon>
        <taxon>Malpighiales</taxon>
        <taxon>Salicaceae</taxon>
        <taxon>Saliceae</taxon>
        <taxon>Salix</taxon>
    </lineage>
</organism>
<gene>
    <name evidence="2" type="ORF">SADUNF_Sadunf01G0087600</name>
</gene>
<dbReference type="AlphaFoldDB" id="A0A835NAM8"/>
<comment type="caution">
    <text evidence="2">The sequence shown here is derived from an EMBL/GenBank/DDBJ whole genome shotgun (WGS) entry which is preliminary data.</text>
</comment>
<reference evidence="2 3" key="1">
    <citation type="submission" date="2020-10" db="EMBL/GenBank/DDBJ databases">
        <title>Plant Genome Project.</title>
        <authorList>
            <person name="Zhang R.-G."/>
        </authorList>
    </citation>
    <scope>NUCLEOTIDE SEQUENCE [LARGE SCALE GENOMIC DNA]</scope>
    <source>
        <strain evidence="2">FAFU-HL-1</strain>
        <tissue evidence="2">Leaf</tissue>
    </source>
</reference>
<keyword evidence="3" id="KW-1185">Reference proteome</keyword>
<protein>
    <recommendedName>
        <fullName evidence="4">DUF4378 domain-containing protein</fullName>
    </recommendedName>
</protein>
<evidence type="ECO:0008006" key="4">
    <source>
        <dbReference type="Google" id="ProtNLM"/>
    </source>
</evidence>
<sequence>MASTNSSMISSSSSSCKQKSFLIERSKPLTLKDYLLDDLSSCSSSGFKSFPRHRCCTTIRFLLEIDLKTKQQQPRQFFKRSKSRAASSTISALQKASAAFINAVKLLPFPSPNSIVKSPPPPRTRKGLLPRSLSRKLFKKSFWRKATDHHVQCKESDEIRGWRLFRDFLEEQDNLSDQITSSVSTSSSSNSNSNIWTTESEHTVDSGNSTSNSIQNDAICSRKDLIKEVGDGGSVSVGQDSTANRKEWPDEEEKEQSSPVSILDCPFQDEEEEEEEEEISCPVQRSLICVEGTKQKLVQKIRRFESLAQLYPLDLEKRIAAAELEDESLVQHCSLSIHSDDAKDFMETKENGTGKDAQELLERVKSTVASHSLASKVDSLLLDFFEEKIVEKNASGSVVGSYKEFEQELEVAREWIDGQPEEVFLGWEMVERRHVYIKHMEKSGKWENVDRGKEEVALELEVEVFNSLVDEVLLDYILVN</sequence>
<feature type="region of interest" description="Disordered" evidence="1">
    <location>
        <begin position="179"/>
        <end position="215"/>
    </location>
</feature>
<evidence type="ECO:0000313" key="2">
    <source>
        <dbReference type="EMBL" id="KAF9689393.1"/>
    </source>
</evidence>
<proteinExistence type="predicted"/>
<feature type="compositionally biased region" description="Acidic residues" evidence="1">
    <location>
        <begin position="267"/>
        <end position="279"/>
    </location>
</feature>
<accession>A0A835NAM8</accession>
<dbReference type="PANTHER" id="PTHR33623">
    <property type="entry name" value="OS04G0572500 PROTEIN"/>
    <property type="match status" value="1"/>
</dbReference>
<feature type="compositionally biased region" description="Low complexity" evidence="1">
    <location>
        <begin position="180"/>
        <end position="198"/>
    </location>
</feature>
<dbReference type="OrthoDB" id="668456at2759"/>
<name>A0A835NAM8_9ROSI</name>
<dbReference type="PANTHER" id="PTHR33623:SF4">
    <property type="entry name" value="DUF4378 DOMAIN-CONTAINING PROTEIN"/>
    <property type="match status" value="1"/>
</dbReference>
<evidence type="ECO:0000313" key="3">
    <source>
        <dbReference type="Proteomes" id="UP000657918"/>
    </source>
</evidence>